<keyword evidence="3" id="KW-0614">Plasmid</keyword>
<dbReference type="Pfam" id="PF07282">
    <property type="entry name" value="Cas12f1-like_TNB"/>
    <property type="match status" value="1"/>
</dbReference>
<dbReference type="Proteomes" id="UP000036847">
    <property type="component" value="Plasmid pBFS01_1"/>
</dbReference>
<dbReference type="InterPro" id="IPR051399">
    <property type="entry name" value="RNA-guided_DNA_endo/Transpos"/>
</dbReference>
<accession>A0AAE6EXA6</accession>
<gene>
    <name evidence="3" type="ORF">EC80_023340</name>
</gene>
<evidence type="ECO:0000313" key="3">
    <source>
        <dbReference type="EMBL" id="QCQ47732.1"/>
    </source>
</evidence>
<keyword evidence="1" id="KW-0238">DNA-binding</keyword>
<sequence>MKLTLKIKIIPTDMQRQALLDTLKEANAACNLISEIAWQNKTFNQFKLHHLCYNDIRTKFNLSAQIVVRCISKVADAYKLDKKNQRNFKELGSISYDSRVLSYSGDYVSIWAVNKRQKIQFVCHNTNYLPYIKGEADLVFKKGKFFLFQTVEVPEEDVEDVEEFIGIDFGITDIVCTSEGNTYASQSLNQYRDKQRKIRGSIQSKGTKGRIHECKRGCARLLKRLKGRERTTATIINHTISTQIVADAKLRGVGIAIEDLSKIRSTSKRRNKTFKKELNSWSFYQLRAFLEYKAKMAGVPLIVVQPAYTSQTCSKCHHLGTRKNKSFKCGYCGNDMDADINAAKNIALLGAVVNQPEKSGMCSCSLHITA</sequence>
<reference evidence="3 4" key="1">
    <citation type="submission" date="2019-03" db="EMBL/GenBank/DDBJ databases">
        <title>Complete genome assembly of MDR B. fragilis.</title>
        <authorList>
            <person name="Sydenham T.V."/>
            <person name="Hasman H."/>
            <person name="Justesen U.S."/>
        </authorList>
    </citation>
    <scope>NUCLEOTIDE SEQUENCE [LARGE SCALE GENOMIC DNA]</scope>
    <source>
        <strain evidence="3 4">DCMSKEJBY0001B</strain>
        <plasmid evidence="3 4">pBFS01_1</plasmid>
    </source>
</reference>
<proteinExistence type="predicted"/>
<name>A0AAE6EXA6_BACFG</name>
<dbReference type="PANTHER" id="PTHR30405:SF11">
    <property type="entry name" value="RNA-GUIDED DNA ENDONUCLEASE RV2885C-RELATED"/>
    <property type="match status" value="1"/>
</dbReference>
<dbReference type="NCBIfam" id="TIGR01766">
    <property type="entry name" value="IS200/IS605 family accessory protein TnpB-like domain"/>
    <property type="match status" value="1"/>
</dbReference>
<protein>
    <submittedName>
        <fullName evidence="3">Transposase</fullName>
    </submittedName>
</protein>
<dbReference type="RefSeq" id="WP_005812613.1">
    <property type="nucleotide sequence ID" value="NZ_CP036540.1"/>
</dbReference>
<organism evidence="3 4">
    <name type="scientific">Bacteroides fragilis</name>
    <dbReference type="NCBI Taxonomy" id="817"/>
    <lineage>
        <taxon>Bacteria</taxon>
        <taxon>Pseudomonadati</taxon>
        <taxon>Bacteroidota</taxon>
        <taxon>Bacteroidia</taxon>
        <taxon>Bacteroidales</taxon>
        <taxon>Bacteroidaceae</taxon>
        <taxon>Bacteroides</taxon>
    </lineage>
</organism>
<evidence type="ECO:0000313" key="4">
    <source>
        <dbReference type="Proteomes" id="UP000036847"/>
    </source>
</evidence>
<dbReference type="InterPro" id="IPR010095">
    <property type="entry name" value="Cas12f1-like_TNB"/>
</dbReference>
<dbReference type="PANTHER" id="PTHR30405">
    <property type="entry name" value="TRANSPOSASE"/>
    <property type="match status" value="1"/>
</dbReference>
<dbReference type="GO" id="GO:0003677">
    <property type="term" value="F:DNA binding"/>
    <property type="evidence" value="ECO:0007669"/>
    <property type="project" value="UniProtKB-KW"/>
</dbReference>
<dbReference type="NCBIfam" id="NF040570">
    <property type="entry name" value="guided_TnpB"/>
    <property type="match status" value="1"/>
</dbReference>
<evidence type="ECO:0000259" key="2">
    <source>
        <dbReference type="Pfam" id="PF07282"/>
    </source>
</evidence>
<geneLocation type="plasmid" evidence="3 4">
    <name>pBFS01_1</name>
</geneLocation>
<feature type="domain" description="Cas12f1-like TNB" evidence="2">
    <location>
        <begin position="283"/>
        <end position="346"/>
    </location>
</feature>
<dbReference type="AlphaFoldDB" id="A0AAE6EXA6"/>
<dbReference type="EMBL" id="CP036547">
    <property type="protein sequence ID" value="QCQ47732.1"/>
    <property type="molecule type" value="Genomic_DNA"/>
</dbReference>
<evidence type="ECO:0000256" key="1">
    <source>
        <dbReference type="ARBA" id="ARBA00023125"/>
    </source>
</evidence>